<evidence type="ECO:0000313" key="5">
    <source>
        <dbReference type="Proteomes" id="UP000235786"/>
    </source>
</evidence>
<dbReference type="InterPro" id="IPR000719">
    <property type="entry name" value="Prot_kinase_dom"/>
</dbReference>
<sequence length="276" mass="31621">MIIQDLSKNGDWKDSFSYYDAQSVGRGSSGTVLAINQDLVIKIFSEDEEGQLDFDRERSIFQDLQRDCGSPYIVKFLEVWEDGLVLERLKCTLRSRLREKSQPSLHVRLRWLIEVCQALEFVHDKGVMHGDVGCHNFLVDKKGRIKLCDFAGSAREGETARICYEIRGQHPKYQIGRPTTKTEIFALGSTMFEIYTSRAPYAEQTDALARRKFQEGAFPLDMIQCPLIRRVIEKCWMDEYIEVSDVDLDLLAVRGAVIPPERDYPVHASADNMVCV</sequence>
<keyword evidence="4" id="KW-0808">Transferase</keyword>
<dbReference type="InterPro" id="IPR051681">
    <property type="entry name" value="Ser/Thr_Kinases-Pseudokinases"/>
</dbReference>
<reference evidence="4 5" key="1">
    <citation type="submission" date="2016-04" db="EMBL/GenBank/DDBJ databases">
        <title>A degradative enzymes factory behind the ericoid mycorrhizal symbiosis.</title>
        <authorList>
            <consortium name="DOE Joint Genome Institute"/>
            <person name="Martino E."/>
            <person name="Morin E."/>
            <person name="Grelet G."/>
            <person name="Kuo A."/>
            <person name="Kohler A."/>
            <person name="Daghino S."/>
            <person name="Barry K."/>
            <person name="Choi C."/>
            <person name="Cichocki N."/>
            <person name="Clum A."/>
            <person name="Copeland A."/>
            <person name="Hainaut M."/>
            <person name="Haridas S."/>
            <person name="Labutti K."/>
            <person name="Lindquist E."/>
            <person name="Lipzen A."/>
            <person name="Khouja H.-R."/>
            <person name="Murat C."/>
            <person name="Ohm R."/>
            <person name="Olson A."/>
            <person name="Spatafora J."/>
            <person name="Veneault-Fourrey C."/>
            <person name="Henrissat B."/>
            <person name="Grigoriev I."/>
            <person name="Martin F."/>
            <person name="Perotto S."/>
        </authorList>
    </citation>
    <scope>NUCLEOTIDE SEQUENCE [LARGE SCALE GENOMIC DNA]</scope>
    <source>
        <strain evidence="4 5">F</strain>
    </source>
</reference>
<keyword evidence="1" id="KW-0547">Nucleotide-binding</keyword>
<feature type="domain" description="Protein kinase" evidence="3">
    <location>
        <begin position="18"/>
        <end position="276"/>
    </location>
</feature>
<dbReference type="GO" id="GO:0004672">
    <property type="term" value="F:protein kinase activity"/>
    <property type="evidence" value="ECO:0007669"/>
    <property type="project" value="InterPro"/>
</dbReference>
<evidence type="ECO:0000313" key="4">
    <source>
        <dbReference type="EMBL" id="PMD37195.1"/>
    </source>
</evidence>
<dbReference type="InterPro" id="IPR011009">
    <property type="entry name" value="Kinase-like_dom_sf"/>
</dbReference>
<keyword evidence="4" id="KW-0418">Kinase</keyword>
<evidence type="ECO:0000256" key="1">
    <source>
        <dbReference type="ARBA" id="ARBA00022741"/>
    </source>
</evidence>
<organism evidence="4 5">
    <name type="scientific">Hyaloscypha variabilis (strain UAMH 11265 / GT02V1 / F)</name>
    <name type="common">Meliniomyces variabilis</name>
    <dbReference type="NCBI Taxonomy" id="1149755"/>
    <lineage>
        <taxon>Eukaryota</taxon>
        <taxon>Fungi</taxon>
        <taxon>Dikarya</taxon>
        <taxon>Ascomycota</taxon>
        <taxon>Pezizomycotina</taxon>
        <taxon>Leotiomycetes</taxon>
        <taxon>Helotiales</taxon>
        <taxon>Hyaloscyphaceae</taxon>
        <taxon>Hyaloscypha</taxon>
        <taxon>Hyaloscypha variabilis</taxon>
    </lineage>
</organism>
<gene>
    <name evidence="4" type="ORF">L207DRAFT_514512</name>
</gene>
<dbReference type="EMBL" id="KZ613949">
    <property type="protein sequence ID" value="PMD37195.1"/>
    <property type="molecule type" value="Genomic_DNA"/>
</dbReference>
<accession>A0A2J6RFA5</accession>
<dbReference type="SUPFAM" id="SSF56112">
    <property type="entry name" value="Protein kinase-like (PK-like)"/>
    <property type="match status" value="1"/>
</dbReference>
<dbReference type="PROSITE" id="PS50011">
    <property type="entry name" value="PROTEIN_KINASE_DOM"/>
    <property type="match status" value="1"/>
</dbReference>
<dbReference type="Gene3D" id="1.10.510.10">
    <property type="entry name" value="Transferase(Phosphotransferase) domain 1"/>
    <property type="match status" value="1"/>
</dbReference>
<dbReference type="STRING" id="1149755.A0A2J6RFA5"/>
<evidence type="ECO:0000256" key="2">
    <source>
        <dbReference type="ARBA" id="ARBA00022840"/>
    </source>
</evidence>
<dbReference type="AlphaFoldDB" id="A0A2J6RFA5"/>
<proteinExistence type="predicted"/>
<dbReference type="Proteomes" id="UP000235786">
    <property type="component" value="Unassembled WGS sequence"/>
</dbReference>
<dbReference type="PANTHER" id="PTHR44329:SF298">
    <property type="entry name" value="MIXED LINEAGE KINASE DOMAIN-LIKE PROTEIN"/>
    <property type="match status" value="1"/>
</dbReference>
<keyword evidence="5" id="KW-1185">Reference proteome</keyword>
<keyword evidence="2" id="KW-0067">ATP-binding</keyword>
<dbReference type="PANTHER" id="PTHR44329">
    <property type="entry name" value="SERINE/THREONINE-PROTEIN KINASE TNNI3K-RELATED"/>
    <property type="match status" value="1"/>
</dbReference>
<dbReference type="GO" id="GO:0005524">
    <property type="term" value="F:ATP binding"/>
    <property type="evidence" value="ECO:0007669"/>
    <property type="project" value="UniProtKB-KW"/>
</dbReference>
<dbReference type="OrthoDB" id="1668230at2759"/>
<dbReference type="GO" id="GO:0097527">
    <property type="term" value="P:necroptotic signaling pathway"/>
    <property type="evidence" value="ECO:0007669"/>
    <property type="project" value="TreeGrafter"/>
</dbReference>
<evidence type="ECO:0000259" key="3">
    <source>
        <dbReference type="PROSITE" id="PS50011"/>
    </source>
</evidence>
<name>A0A2J6RFA5_HYAVF</name>
<protein>
    <submittedName>
        <fullName evidence="4">Kinase-like protein</fullName>
    </submittedName>
</protein>
<dbReference type="Pfam" id="PF00069">
    <property type="entry name" value="Pkinase"/>
    <property type="match status" value="1"/>
</dbReference>